<dbReference type="Proteomes" id="UP000712281">
    <property type="component" value="Unassembled WGS sequence"/>
</dbReference>
<gene>
    <name evidence="2" type="ORF">F2Q68_00045400</name>
    <name evidence="1" type="ORF">F2Q70_00044451</name>
</gene>
<comment type="caution">
    <text evidence="2">The sequence shown here is derived from an EMBL/GenBank/DDBJ whole genome shotgun (WGS) entry which is preliminary data.</text>
</comment>
<protein>
    <submittedName>
        <fullName evidence="2">Uncharacterized protein</fullName>
    </submittedName>
</protein>
<sequence>MFVTIQKTIHDLRSNGILIRNLRWISPPKWKIGYFFYSESYLENFENKMAKFQQYNRLTDAEKARKNERVAYTQLGLAENIPCKLAEECENERVAYTQLGLAENIPCKLAEECEVLLTAAISSVSWSISSNKFSLHQLI</sequence>
<dbReference type="AlphaFoldDB" id="A0A8S9LLY3"/>
<dbReference type="EMBL" id="QGKW02000276">
    <property type="protein sequence ID" value="KAF2606518.1"/>
    <property type="molecule type" value="Genomic_DNA"/>
</dbReference>
<evidence type="ECO:0000313" key="2">
    <source>
        <dbReference type="EMBL" id="KAF2606518.1"/>
    </source>
</evidence>
<accession>A0A8S9LLY3</accession>
<organism evidence="2 3">
    <name type="scientific">Brassica cretica</name>
    <name type="common">Mustard</name>
    <dbReference type="NCBI Taxonomy" id="69181"/>
    <lineage>
        <taxon>Eukaryota</taxon>
        <taxon>Viridiplantae</taxon>
        <taxon>Streptophyta</taxon>
        <taxon>Embryophyta</taxon>
        <taxon>Tracheophyta</taxon>
        <taxon>Spermatophyta</taxon>
        <taxon>Magnoliopsida</taxon>
        <taxon>eudicotyledons</taxon>
        <taxon>Gunneridae</taxon>
        <taxon>Pentapetalae</taxon>
        <taxon>rosids</taxon>
        <taxon>malvids</taxon>
        <taxon>Brassicales</taxon>
        <taxon>Brassicaceae</taxon>
        <taxon>Brassiceae</taxon>
        <taxon>Brassica</taxon>
    </lineage>
</organism>
<name>A0A8S9LLY3_BRACR</name>
<evidence type="ECO:0000313" key="1">
    <source>
        <dbReference type="EMBL" id="KAF2593979.1"/>
    </source>
</evidence>
<reference evidence="2" key="1">
    <citation type="submission" date="2019-12" db="EMBL/GenBank/DDBJ databases">
        <title>Genome sequencing and annotation of Brassica cretica.</title>
        <authorList>
            <person name="Studholme D.J."/>
            <person name="Sarris P.F."/>
        </authorList>
    </citation>
    <scope>NUCLEOTIDE SEQUENCE</scope>
    <source>
        <strain evidence="2">PFS-001/15</strain>
        <strain evidence="1">PFS-102/07</strain>
        <tissue evidence="2">Leaf</tissue>
    </source>
</reference>
<dbReference type="EMBL" id="QGKY02000164">
    <property type="protein sequence ID" value="KAF2593979.1"/>
    <property type="molecule type" value="Genomic_DNA"/>
</dbReference>
<evidence type="ECO:0000313" key="3">
    <source>
        <dbReference type="Proteomes" id="UP000712281"/>
    </source>
</evidence>
<proteinExistence type="predicted"/>